<comment type="subcellular location">
    <subcellularLocation>
        <location evidence="2">Secreted</location>
    </subcellularLocation>
</comment>
<dbReference type="Pfam" id="PF00544">
    <property type="entry name" value="Pectate_lyase_4"/>
    <property type="match status" value="1"/>
</dbReference>
<dbReference type="AlphaFoldDB" id="A0A938WTM2"/>
<gene>
    <name evidence="5" type="ORF">H6A34_03475</name>
</gene>
<keyword evidence="1 2" id="KW-0456">Lyase</keyword>
<dbReference type="InterPro" id="IPR045032">
    <property type="entry name" value="PEL"/>
</dbReference>
<protein>
    <submittedName>
        <fullName evidence="5">Chromophore lyase</fullName>
    </submittedName>
</protein>
<dbReference type="PANTHER" id="PTHR31683:SF18">
    <property type="entry name" value="PECTATE LYASE 21-RELATED"/>
    <property type="match status" value="1"/>
</dbReference>
<dbReference type="Gene3D" id="2.160.20.10">
    <property type="entry name" value="Single-stranded right-handed beta-helix, Pectin lyase-like"/>
    <property type="match status" value="1"/>
</dbReference>
<evidence type="ECO:0000256" key="1">
    <source>
        <dbReference type="ARBA" id="ARBA00023239"/>
    </source>
</evidence>
<dbReference type="GO" id="GO:0005576">
    <property type="term" value="C:extracellular region"/>
    <property type="evidence" value="ECO:0007669"/>
    <property type="project" value="UniProtKB-SubCell"/>
</dbReference>
<keyword evidence="2" id="KW-0119">Carbohydrate metabolism</keyword>
<proteinExistence type="inferred from homology"/>
<feature type="domain" description="Pectate lyase" evidence="4">
    <location>
        <begin position="46"/>
        <end position="285"/>
    </location>
</feature>
<dbReference type="RefSeq" id="WP_205103494.1">
    <property type="nucleotide sequence ID" value="NZ_JACJJG010000009.1"/>
</dbReference>
<evidence type="ECO:0000256" key="3">
    <source>
        <dbReference type="SAM" id="SignalP"/>
    </source>
</evidence>
<sequence>MKTSTLLLCAAMLALGVVQTKAQMSEYDYNQPVGWATVDGGVTGSNDENPIRVTSRQELNNALSGSTPATIYIDGQIEFTGVLSRSGVSNKTIYGLPGSALVNLTHSETPSRSGILRLTDCNNIIIRNVTFKASGAYDMDGNDNLDLHGSTNIWVDHCDFQDGVDGNFDCNNGSDNIAVTWCRFHYLIEPWPDGPGKSDDHRFSNLWGGSDSEEDSPGHLNTTFYACWWDEGCRERMPRVRFGKVHMLNCLYKSDMLRNTGYAIGIGYLASIYVERCAFIDVKNPYKDQTSGSKTDYYVTFKDCEGIDDITLQDGNSTAYVPSYTLEGMPVNQVETEVSKYAGATLNVEYGEGVTTGISNIGVSDADVVSTEYFSPSGTKLNAPQRGLNIVRQKMSDGTVRTRKTIVK</sequence>
<dbReference type="PANTHER" id="PTHR31683">
    <property type="entry name" value="PECTATE LYASE 18-RELATED"/>
    <property type="match status" value="1"/>
</dbReference>
<dbReference type="Proteomes" id="UP000706891">
    <property type="component" value="Unassembled WGS sequence"/>
</dbReference>
<feature type="chain" id="PRO_5037695165" evidence="3">
    <location>
        <begin position="23"/>
        <end position="408"/>
    </location>
</feature>
<evidence type="ECO:0000313" key="5">
    <source>
        <dbReference type="EMBL" id="MBM6672934.1"/>
    </source>
</evidence>
<accession>A0A938WTM2</accession>
<reference evidence="5" key="2">
    <citation type="journal article" date="2021" name="Sci. Rep.">
        <title>The distribution of antibiotic resistance genes in chicken gut microbiota commensals.</title>
        <authorList>
            <person name="Juricova H."/>
            <person name="Matiasovicova J."/>
            <person name="Kubasova T."/>
            <person name="Cejkova D."/>
            <person name="Rychlik I."/>
        </authorList>
    </citation>
    <scope>NUCLEOTIDE SEQUENCE</scope>
    <source>
        <strain evidence="5">An824</strain>
    </source>
</reference>
<comment type="similarity">
    <text evidence="2">Belongs to the polysaccharide lyase 1 family.</text>
</comment>
<keyword evidence="3" id="KW-0732">Signal</keyword>
<keyword evidence="6" id="KW-1185">Reference proteome</keyword>
<evidence type="ECO:0000313" key="6">
    <source>
        <dbReference type="Proteomes" id="UP000706891"/>
    </source>
</evidence>
<organism evidence="5 6">
    <name type="scientific">Marseilla massiliensis</name>
    <dbReference type="NCBI Taxonomy" id="1841864"/>
    <lineage>
        <taxon>Bacteria</taxon>
        <taxon>Pseudomonadati</taxon>
        <taxon>Bacteroidota</taxon>
        <taxon>Bacteroidia</taxon>
        <taxon>Bacteroidales</taxon>
        <taxon>Prevotellaceae</taxon>
        <taxon>Marseilla</taxon>
    </lineage>
</organism>
<dbReference type="InterPro" id="IPR011050">
    <property type="entry name" value="Pectin_lyase_fold/virulence"/>
</dbReference>
<dbReference type="InterPro" id="IPR002022">
    <property type="entry name" value="Pec_lyase"/>
</dbReference>
<evidence type="ECO:0000256" key="2">
    <source>
        <dbReference type="RuleBase" id="RU361173"/>
    </source>
</evidence>
<dbReference type="SUPFAM" id="SSF51126">
    <property type="entry name" value="Pectin lyase-like"/>
    <property type="match status" value="1"/>
</dbReference>
<keyword evidence="2" id="KW-0624">Polysaccharide degradation</keyword>
<dbReference type="EMBL" id="JACJJG010000009">
    <property type="protein sequence ID" value="MBM6672934.1"/>
    <property type="molecule type" value="Genomic_DNA"/>
</dbReference>
<reference evidence="5" key="1">
    <citation type="submission" date="2020-08" db="EMBL/GenBank/DDBJ databases">
        <authorList>
            <person name="Cejkova D."/>
            <person name="Kubasova T."/>
            <person name="Jahodarova E."/>
            <person name="Rychlik I."/>
        </authorList>
    </citation>
    <scope>NUCLEOTIDE SEQUENCE</scope>
    <source>
        <strain evidence="5">An824</strain>
    </source>
</reference>
<evidence type="ECO:0000259" key="4">
    <source>
        <dbReference type="SMART" id="SM00656"/>
    </source>
</evidence>
<dbReference type="SMART" id="SM00656">
    <property type="entry name" value="Amb_all"/>
    <property type="match status" value="1"/>
</dbReference>
<dbReference type="InterPro" id="IPR012334">
    <property type="entry name" value="Pectin_lyas_fold"/>
</dbReference>
<feature type="signal peptide" evidence="3">
    <location>
        <begin position="1"/>
        <end position="22"/>
    </location>
</feature>
<comment type="caution">
    <text evidence="5">The sequence shown here is derived from an EMBL/GenBank/DDBJ whole genome shotgun (WGS) entry which is preliminary data.</text>
</comment>
<keyword evidence="2" id="KW-0964">Secreted</keyword>
<dbReference type="GO" id="GO:0000272">
    <property type="term" value="P:polysaccharide catabolic process"/>
    <property type="evidence" value="ECO:0007669"/>
    <property type="project" value="UniProtKB-KW"/>
</dbReference>
<name>A0A938WTM2_9BACT</name>
<dbReference type="GO" id="GO:0030570">
    <property type="term" value="F:pectate lyase activity"/>
    <property type="evidence" value="ECO:0007669"/>
    <property type="project" value="InterPro"/>
</dbReference>